<proteinExistence type="predicted"/>
<keyword evidence="1" id="KW-0472">Membrane</keyword>
<dbReference type="Proteomes" id="UP000606463">
    <property type="component" value="Unassembled WGS sequence"/>
</dbReference>
<organism evidence="2 3">
    <name type="scientific">Aquifex aeolicus</name>
    <dbReference type="NCBI Taxonomy" id="63363"/>
    <lineage>
        <taxon>Bacteria</taxon>
        <taxon>Pseudomonadati</taxon>
        <taxon>Aquificota</taxon>
        <taxon>Aquificia</taxon>
        <taxon>Aquificales</taxon>
        <taxon>Aquificaceae</taxon>
        <taxon>Aquifex</taxon>
    </lineage>
</organism>
<name>A0A9D1CER5_AQUAO</name>
<comment type="caution">
    <text evidence="2">The sequence shown here is derived from an EMBL/GenBank/DDBJ whole genome shotgun (WGS) entry which is preliminary data.</text>
</comment>
<reference evidence="2" key="1">
    <citation type="journal article" date="2020" name="ISME J.">
        <title>Gammaproteobacteria mediating utilization of methyl-, sulfur- and petroleum organic compounds in deep ocean hydrothermal plumes.</title>
        <authorList>
            <person name="Zhou Z."/>
            <person name="Liu Y."/>
            <person name="Pan J."/>
            <person name="Cron B.R."/>
            <person name="Toner B.M."/>
            <person name="Anantharaman K."/>
            <person name="Breier J.A."/>
            <person name="Dick G.J."/>
            <person name="Li M."/>
        </authorList>
    </citation>
    <scope>NUCLEOTIDE SEQUENCE</scope>
    <source>
        <strain evidence="2">SZUA-1501</strain>
    </source>
</reference>
<evidence type="ECO:0000313" key="2">
    <source>
        <dbReference type="EMBL" id="HIP98155.1"/>
    </source>
</evidence>
<keyword evidence="1" id="KW-0812">Transmembrane</keyword>
<dbReference type="EMBL" id="DQVE01000022">
    <property type="protein sequence ID" value="HIP98155.1"/>
    <property type="molecule type" value="Genomic_DNA"/>
</dbReference>
<protein>
    <recommendedName>
        <fullName evidence="4">SMODS-associated and fused to various effectors domain-containing protein</fullName>
    </recommendedName>
</protein>
<gene>
    <name evidence="2" type="ORF">EYH37_02150</name>
</gene>
<feature type="transmembrane region" description="Helical" evidence="1">
    <location>
        <begin position="66"/>
        <end position="86"/>
    </location>
</feature>
<dbReference type="AlphaFoldDB" id="A0A9D1CER5"/>
<evidence type="ECO:0008006" key="4">
    <source>
        <dbReference type="Google" id="ProtNLM"/>
    </source>
</evidence>
<feature type="transmembrane region" description="Helical" evidence="1">
    <location>
        <begin position="21"/>
        <end position="40"/>
    </location>
</feature>
<evidence type="ECO:0000256" key="1">
    <source>
        <dbReference type="SAM" id="Phobius"/>
    </source>
</evidence>
<keyword evidence="1" id="KW-1133">Transmembrane helix</keyword>
<accession>A0A9D1CER5</accession>
<evidence type="ECO:0000313" key="3">
    <source>
        <dbReference type="Proteomes" id="UP000606463"/>
    </source>
</evidence>
<sequence>MVSKLKPLTGVNFIALFEERYEGYSFLLPLAVGLLAPNFWENSALAETFTFIREHLSEKPYKEINFFFGTPVAFAFGLSAAFGHYARGGIYSFYRDKEPYYLEVLRLKEIEKVR</sequence>